<keyword evidence="2" id="KW-1133">Transmembrane helix</keyword>
<feature type="transmembrane region" description="Helical" evidence="2">
    <location>
        <begin position="246"/>
        <end position="266"/>
    </location>
</feature>
<feature type="transmembrane region" description="Helical" evidence="2">
    <location>
        <begin position="592"/>
        <end position="612"/>
    </location>
</feature>
<evidence type="ECO:0000256" key="1">
    <source>
        <dbReference type="SAM" id="MobiDB-lite"/>
    </source>
</evidence>
<dbReference type="InterPro" id="IPR027451">
    <property type="entry name" value="EmbABC_dom1"/>
</dbReference>
<evidence type="ECO:0000313" key="6">
    <source>
        <dbReference type="Proteomes" id="UP001515943"/>
    </source>
</evidence>
<dbReference type="Gene3D" id="3.40.190.160">
    <property type="match status" value="1"/>
</dbReference>
<feature type="domain" description="Arabinosyltransferas concanavalin like" evidence="4">
    <location>
        <begin position="68"/>
        <end position="188"/>
    </location>
</feature>
<evidence type="ECO:0000259" key="3">
    <source>
        <dbReference type="Pfam" id="PF04602"/>
    </source>
</evidence>
<feature type="transmembrane region" description="Helical" evidence="2">
    <location>
        <begin position="392"/>
        <end position="408"/>
    </location>
</feature>
<organism evidence="5 6">
    <name type="scientific">Lentzea indica</name>
    <dbReference type="NCBI Taxonomy" id="2604800"/>
    <lineage>
        <taxon>Bacteria</taxon>
        <taxon>Bacillati</taxon>
        <taxon>Actinomycetota</taxon>
        <taxon>Actinomycetes</taxon>
        <taxon>Pseudonocardiales</taxon>
        <taxon>Pseudonocardiaceae</taxon>
        <taxon>Lentzea</taxon>
    </lineage>
</organism>
<feature type="transmembrane region" description="Helical" evidence="2">
    <location>
        <begin position="439"/>
        <end position="458"/>
    </location>
</feature>
<keyword evidence="6" id="KW-1185">Reference proteome</keyword>
<reference evidence="5 6" key="1">
    <citation type="submission" date="2019-08" db="EMBL/GenBank/DDBJ databases">
        <title>Lentzea from Indian Himalayas.</title>
        <authorList>
            <person name="Mandal S."/>
            <person name="Mallick Gupta A."/>
            <person name="Maiti P.K."/>
            <person name="Sarkar J."/>
            <person name="Mandal S."/>
        </authorList>
    </citation>
    <scope>NUCLEOTIDE SEQUENCE [LARGE SCALE GENOMIC DNA]</scope>
    <source>
        <strain evidence="5 6">PSKA42</strain>
    </source>
</reference>
<sequence length="934" mass="101470">MTPRPSEPLGQRRVTTETIPLAPEETSTATRPAPRKRRLLAVAVVSGALTVLLSALMPLAPVTINDPTVNWPADASAPRSTMLALSAYRPFAMDARFGCGTVRSAQASGGVVFATVNPVDPARGLVVKAENDHLLVSGVATLDEPVPPGDCMYQIRGDRSGLSILRNGTEIGRSAAMPDVHVLATSITSLVSPDLSVRIRVDDQFSTSPAPLKIVLMVLLALSAATAFTCLVLLDRRVHREPGRLGLRLSPVDLVVPAIMLLWLFLAPMSDDDGYYSAMAKNVPFEGYVGNYYQILNQGFTPFSWFYYFLAKWQVFGFAPVVLRIPALLFGLVTWFAARRYVSGKFSGVVLGAAFLAWWLPLDMGVRPEGVVTMCGILTLLAVTVAVERQRLALLGAAVGVAGIGFFAHPTGFTTLAPLLAGLPFAWKLLTKDAGWRTVVARTLAVLSPGAVAVIMAFSDGSLRDFLYAQEIFKKMAGSESWYTEFARWMFLLNQGDAMANYAKRAPVLVCVVALVWFVVLVTAARARRIDVPPRLALAGWSTMFAFFLLWFTPSKWTHHFGSLAGIGSVFIGLMLLSSVPLIRELTSDRRVPLPVLLGGIVSVVAMLGLAGHGANKWPYSWHLGLPSVPEPPHLSVLKFDKPYWWLVLIGIVAFVLYRRGKGSYAPVIAIPIVVVVFFAANITYLVGGFAVATVRTLDTWSPWAASVQDPLAERCVAADAIEVATPRPLTPLPDKWFAIQNDPLATVVTGKPTPVTYEYATSNAQVLGTGKLTDGVDSTLRRTLVLPPAPAGATQVRLTGEGEFTEPVAQKYVPLREFLPREPAVGVAWQIAFLFPCQRQPRIQDGVIEPISYAVQWGDTQMLGLSDATWQPVRGALFGDVLTSQEVTALPARIRGFPGAYPIQVYQTKPLHEAGQYTVTHNSQTRMGWEAIR</sequence>
<feature type="domain" description="Arabinofuranosyltransferase central" evidence="3">
    <location>
        <begin position="208"/>
        <end position="645"/>
    </location>
</feature>
<name>A0ABX1FQ29_9PSEU</name>
<evidence type="ECO:0008006" key="7">
    <source>
        <dbReference type="Google" id="ProtNLM"/>
    </source>
</evidence>
<feature type="transmembrane region" description="Helical" evidence="2">
    <location>
        <begin position="536"/>
        <end position="554"/>
    </location>
</feature>
<feature type="transmembrane region" description="Helical" evidence="2">
    <location>
        <begin position="560"/>
        <end position="580"/>
    </location>
</feature>
<dbReference type="InterPro" id="IPR040920">
    <property type="entry name" value="Arabino_trans_N"/>
</dbReference>
<dbReference type="Pfam" id="PF04602">
    <property type="entry name" value="Arabinose_trans"/>
    <property type="match status" value="1"/>
</dbReference>
<evidence type="ECO:0000259" key="4">
    <source>
        <dbReference type="Pfam" id="PF17689"/>
    </source>
</evidence>
<keyword evidence="2" id="KW-0812">Transmembrane</keyword>
<dbReference type="EMBL" id="VSRL01000149">
    <property type="protein sequence ID" value="NKE61020.1"/>
    <property type="molecule type" value="Genomic_DNA"/>
</dbReference>
<feature type="transmembrane region" description="Helical" evidence="2">
    <location>
        <begin position="342"/>
        <end position="360"/>
    </location>
</feature>
<accession>A0ABX1FQ29</accession>
<feature type="transmembrane region" description="Helical" evidence="2">
    <location>
        <begin position="214"/>
        <end position="234"/>
    </location>
</feature>
<protein>
    <recommendedName>
        <fullName evidence="7">Arabinosyltransferase B</fullName>
    </recommendedName>
</protein>
<feature type="transmembrane region" description="Helical" evidence="2">
    <location>
        <begin position="366"/>
        <end position="385"/>
    </location>
</feature>
<comment type="caution">
    <text evidence="5">The sequence shown here is derived from an EMBL/GenBank/DDBJ whole genome shotgun (WGS) entry which is preliminary data.</text>
</comment>
<feature type="transmembrane region" description="Helical" evidence="2">
    <location>
        <begin position="506"/>
        <end position="524"/>
    </location>
</feature>
<feature type="region of interest" description="Disordered" evidence="1">
    <location>
        <begin position="1"/>
        <end position="33"/>
    </location>
</feature>
<feature type="transmembrane region" description="Helical" evidence="2">
    <location>
        <begin position="39"/>
        <end position="60"/>
    </location>
</feature>
<evidence type="ECO:0000256" key="2">
    <source>
        <dbReference type="SAM" id="Phobius"/>
    </source>
</evidence>
<feature type="transmembrane region" description="Helical" evidence="2">
    <location>
        <begin position="643"/>
        <end position="658"/>
    </location>
</feature>
<keyword evidence="2" id="KW-0472">Membrane</keyword>
<dbReference type="Proteomes" id="UP001515943">
    <property type="component" value="Unassembled WGS sequence"/>
</dbReference>
<dbReference type="InterPro" id="IPR007680">
    <property type="entry name" value="Arabino_trans_central"/>
</dbReference>
<feature type="transmembrane region" description="Helical" evidence="2">
    <location>
        <begin position="665"/>
        <end position="687"/>
    </location>
</feature>
<dbReference type="Pfam" id="PF17689">
    <property type="entry name" value="Arabino_trans_N"/>
    <property type="match status" value="1"/>
</dbReference>
<proteinExistence type="predicted"/>
<feature type="transmembrane region" description="Helical" evidence="2">
    <location>
        <begin position="414"/>
        <end position="430"/>
    </location>
</feature>
<dbReference type="Gene3D" id="2.60.120.610">
    <property type="entry name" value="arabinofuranosyltransferase like domain"/>
    <property type="match status" value="1"/>
</dbReference>
<evidence type="ECO:0000313" key="5">
    <source>
        <dbReference type="EMBL" id="NKE61020.1"/>
    </source>
</evidence>
<feature type="transmembrane region" description="Helical" evidence="2">
    <location>
        <begin position="313"/>
        <end position="335"/>
    </location>
</feature>
<gene>
    <name evidence="5" type="ORF">FXN61_31245</name>
</gene>